<evidence type="ECO:0000256" key="4">
    <source>
        <dbReference type="ARBA" id="ARBA00022737"/>
    </source>
</evidence>
<accession>A0A402AVA1</accession>
<dbReference type="GO" id="GO:0004674">
    <property type="term" value="F:protein serine/threonine kinase activity"/>
    <property type="evidence" value="ECO:0007669"/>
    <property type="project" value="UniProtKB-KW"/>
</dbReference>
<feature type="domain" description="KaiC" evidence="8">
    <location>
        <begin position="270"/>
        <end position="502"/>
    </location>
</feature>
<reference evidence="10" key="1">
    <citation type="submission" date="2018-12" db="EMBL/GenBank/DDBJ databases">
        <title>Tengunoibacter tsumagoiensis gen. nov., sp. nov., Dictyobacter kobayashii sp. nov., D. alpinus sp. nov., and D. joshuensis sp. nov. and description of Dictyobacteraceae fam. nov. within the order Ktedonobacterales isolated from Tengu-no-mugimeshi.</title>
        <authorList>
            <person name="Wang C.M."/>
            <person name="Zheng Y."/>
            <person name="Sakai Y."/>
            <person name="Toyoda A."/>
            <person name="Minakuchi Y."/>
            <person name="Abe K."/>
            <person name="Yokota A."/>
            <person name="Yabe S."/>
        </authorList>
    </citation>
    <scope>NUCLEOTIDE SEQUENCE [LARGE SCALE GENOMIC DNA]</scope>
    <source>
        <strain evidence="10">Uno11</strain>
    </source>
</reference>
<dbReference type="Gene3D" id="3.40.50.300">
    <property type="entry name" value="P-loop containing nucleotide triphosphate hydrolases"/>
    <property type="match status" value="2"/>
</dbReference>
<dbReference type="PANTHER" id="PTHR42926">
    <property type="match status" value="1"/>
</dbReference>
<dbReference type="PROSITE" id="PS51146">
    <property type="entry name" value="KAIC"/>
    <property type="match status" value="2"/>
</dbReference>
<name>A0A402AVA1_9CHLR</name>
<dbReference type="PROSITE" id="PS50162">
    <property type="entry name" value="RECA_2"/>
    <property type="match status" value="1"/>
</dbReference>
<keyword evidence="9" id="KW-0723">Serine/threonine-protein kinase</keyword>
<dbReference type="PANTHER" id="PTHR42926:SF1">
    <property type="entry name" value="CIRCADIAN CLOCK OSCILLATOR PROTEIN KAIC 1"/>
    <property type="match status" value="1"/>
</dbReference>
<dbReference type="InterPro" id="IPR051347">
    <property type="entry name" value="Circadian_clock_KaiC-rel"/>
</dbReference>
<dbReference type="GO" id="GO:0016787">
    <property type="term" value="F:hydrolase activity"/>
    <property type="evidence" value="ECO:0007669"/>
    <property type="project" value="UniProtKB-KW"/>
</dbReference>
<evidence type="ECO:0000256" key="5">
    <source>
        <dbReference type="ARBA" id="ARBA00022777"/>
    </source>
</evidence>
<dbReference type="EMBL" id="BIFS01000002">
    <property type="protein sequence ID" value="GCE22989.1"/>
    <property type="molecule type" value="Genomic_DNA"/>
</dbReference>
<feature type="domain" description="KaiC" evidence="8">
    <location>
        <begin position="34"/>
        <end position="268"/>
    </location>
</feature>
<comment type="caution">
    <text evidence="9">The sequence shown here is derived from an EMBL/GenBank/DDBJ whole genome shotgun (WGS) entry which is preliminary data.</text>
</comment>
<evidence type="ECO:0000256" key="1">
    <source>
        <dbReference type="ARBA" id="ARBA00012513"/>
    </source>
</evidence>
<evidence type="ECO:0000256" key="2">
    <source>
        <dbReference type="ARBA" id="ARBA00022553"/>
    </source>
</evidence>
<dbReference type="InterPro" id="IPR020588">
    <property type="entry name" value="RecA_ATP-bd"/>
</dbReference>
<organism evidence="9 10">
    <name type="scientific">Dictyobacter kobayashii</name>
    <dbReference type="NCBI Taxonomy" id="2014872"/>
    <lineage>
        <taxon>Bacteria</taxon>
        <taxon>Bacillati</taxon>
        <taxon>Chloroflexota</taxon>
        <taxon>Ktedonobacteria</taxon>
        <taxon>Ktedonobacterales</taxon>
        <taxon>Dictyobacteraceae</taxon>
        <taxon>Dictyobacter</taxon>
    </lineage>
</organism>
<evidence type="ECO:0000256" key="6">
    <source>
        <dbReference type="ARBA" id="ARBA00022801"/>
    </source>
</evidence>
<evidence type="ECO:0000256" key="3">
    <source>
        <dbReference type="ARBA" id="ARBA00022679"/>
    </source>
</evidence>
<keyword evidence="5 9" id="KW-0418">Kinase</keyword>
<sequence>MTRSKNRLTNETLSFADSADMESISPQKSRTSIPRLSTGVAGFDEVLNGGLIGQRAYLLRGGPGCGKTTLGMHFLSAGVEQGETCLFITLGEPESEIRQNAQAFANDLDKMHFLDLSPNASFFTEMQSYDIFSPAEVEREPITQQIMSRVEELRPQRVFLDAMTQFRFLNPDDFQFRKQVLSFLRFLVEQGATVLFTSEGSASSPDDDLQFMSDGVIHLHFYPDSRTLSVSKFRGSDFHAGAHVMRLTDTGMHVFPRLLPQLYTKTFAKETISSGVPEIDELLHGGIERGTISMITGPTGVGKTTLGLQFMKEAAGRGERSVVYTFEEVKETLLSRCESINIPVRTMQERGTLSVVQIEPLHFTPDEFARMVRQEVEQQGARIVMIDSISGYRLSLKGSDVVVHLHALCKYLQNMGVAVLLINEVAAITGEFKVTEYGLSYLADNIIFLRYLELKGEIRRAIGVLKKRLSNFERTIREIEISRYGIKVGRPLTGIQGILTGDLHFTDHSNKED</sequence>
<evidence type="ECO:0000259" key="7">
    <source>
        <dbReference type="PROSITE" id="PS50162"/>
    </source>
</evidence>
<dbReference type="Proteomes" id="UP000287188">
    <property type="component" value="Unassembled WGS sequence"/>
</dbReference>
<dbReference type="SUPFAM" id="SSF52540">
    <property type="entry name" value="P-loop containing nucleoside triphosphate hydrolases"/>
    <property type="match status" value="2"/>
</dbReference>
<gene>
    <name evidence="9" type="ORF">KDK_67890</name>
</gene>
<keyword evidence="2" id="KW-0597">Phosphoprotein</keyword>
<dbReference type="InterPro" id="IPR003593">
    <property type="entry name" value="AAA+_ATPase"/>
</dbReference>
<dbReference type="AlphaFoldDB" id="A0A402AVA1"/>
<dbReference type="EC" id="2.7.11.1" evidence="1"/>
<dbReference type="Pfam" id="PF06745">
    <property type="entry name" value="ATPase"/>
    <property type="match status" value="2"/>
</dbReference>
<dbReference type="PIRSF" id="PIRSF039117">
    <property type="entry name" value="KaiC"/>
    <property type="match status" value="1"/>
</dbReference>
<keyword evidence="10" id="KW-1185">Reference proteome</keyword>
<dbReference type="GO" id="GO:0005524">
    <property type="term" value="F:ATP binding"/>
    <property type="evidence" value="ECO:0007669"/>
    <property type="project" value="InterPro"/>
</dbReference>
<keyword evidence="6" id="KW-0378">Hydrolase</keyword>
<dbReference type="GO" id="GO:0140664">
    <property type="term" value="F:ATP-dependent DNA damage sensor activity"/>
    <property type="evidence" value="ECO:0007669"/>
    <property type="project" value="InterPro"/>
</dbReference>
<dbReference type="SMART" id="SM00382">
    <property type="entry name" value="AAA"/>
    <property type="match status" value="2"/>
</dbReference>
<dbReference type="GO" id="GO:0003677">
    <property type="term" value="F:DNA binding"/>
    <property type="evidence" value="ECO:0007669"/>
    <property type="project" value="InterPro"/>
</dbReference>
<dbReference type="InterPro" id="IPR027417">
    <property type="entry name" value="P-loop_NTPase"/>
</dbReference>
<dbReference type="InterPro" id="IPR030665">
    <property type="entry name" value="KaiC"/>
</dbReference>
<evidence type="ECO:0000313" key="10">
    <source>
        <dbReference type="Proteomes" id="UP000287188"/>
    </source>
</evidence>
<proteinExistence type="predicted"/>
<keyword evidence="3" id="KW-0808">Transferase</keyword>
<dbReference type="InterPro" id="IPR010624">
    <property type="entry name" value="KaiC_dom"/>
</dbReference>
<protein>
    <recommendedName>
        <fullName evidence="1">non-specific serine/threonine protein kinase</fullName>
        <ecNumber evidence="1">2.7.11.1</ecNumber>
    </recommendedName>
</protein>
<evidence type="ECO:0000259" key="8">
    <source>
        <dbReference type="PROSITE" id="PS51146"/>
    </source>
</evidence>
<dbReference type="GO" id="GO:0006281">
    <property type="term" value="P:DNA repair"/>
    <property type="evidence" value="ECO:0007669"/>
    <property type="project" value="InterPro"/>
</dbReference>
<feature type="domain" description="RecA family profile 1" evidence="7">
    <location>
        <begin position="268"/>
        <end position="309"/>
    </location>
</feature>
<evidence type="ECO:0000313" key="9">
    <source>
        <dbReference type="EMBL" id="GCE22989.1"/>
    </source>
</evidence>
<keyword evidence="4" id="KW-0677">Repeat</keyword>
<dbReference type="InterPro" id="IPR014774">
    <property type="entry name" value="KaiC-like_dom"/>
</dbReference>